<dbReference type="EMBL" id="CP020715">
    <property type="protein sequence ID" value="ARJ05899.1"/>
    <property type="molecule type" value="Genomic_DNA"/>
</dbReference>
<protein>
    <recommendedName>
        <fullName evidence="5">PPM-type phosphatase domain-containing protein</fullName>
    </recommendedName>
</protein>
<dbReference type="AlphaFoldDB" id="A0A1X9LRW5"/>
<dbReference type="PANTHER" id="PTHR43102:SF2">
    <property type="entry name" value="GAF DOMAIN-CONTAINING PROTEIN"/>
    <property type="match status" value="1"/>
</dbReference>
<evidence type="ECO:0008006" key="5">
    <source>
        <dbReference type="Google" id="ProtNLM"/>
    </source>
</evidence>
<keyword evidence="4" id="KW-1185">Reference proteome</keyword>
<dbReference type="KEGG" id="cphy:B5808_12190"/>
<organism evidence="3 4">
    <name type="scientific">Cnuibacter physcomitrellae</name>
    <dbReference type="NCBI Taxonomy" id="1619308"/>
    <lineage>
        <taxon>Bacteria</taxon>
        <taxon>Bacillati</taxon>
        <taxon>Actinomycetota</taxon>
        <taxon>Actinomycetes</taxon>
        <taxon>Micrococcales</taxon>
        <taxon>Microbacteriaceae</taxon>
        <taxon>Cnuibacter</taxon>
    </lineage>
</organism>
<reference evidence="3 4" key="1">
    <citation type="submission" date="2017-04" db="EMBL/GenBank/DDBJ databases">
        <authorList>
            <person name="Afonso C.L."/>
            <person name="Miller P.J."/>
            <person name="Scott M.A."/>
            <person name="Spackman E."/>
            <person name="Goraichik I."/>
            <person name="Dimitrov K.M."/>
            <person name="Suarez D.L."/>
            <person name="Swayne D.E."/>
        </authorList>
    </citation>
    <scope>NUCLEOTIDE SEQUENCE [LARGE SCALE GENOMIC DNA]</scope>
    <source>
        <strain evidence="4">XA(T)</strain>
    </source>
</reference>
<evidence type="ECO:0000259" key="1">
    <source>
        <dbReference type="SMART" id="SM00065"/>
    </source>
</evidence>
<name>A0A1X9LRW5_9MICO</name>
<gene>
    <name evidence="3" type="ORF">B5808_12190</name>
</gene>
<dbReference type="Pfam" id="PF01590">
    <property type="entry name" value="GAF"/>
    <property type="match status" value="1"/>
</dbReference>
<proteinExistence type="predicted"/>
<dbReference type="SMART" id="SM00065">
    <property type="entry name" value="GAF"/>
    <property type="match status" value="1"/>
</dbReference>
<dbReference type="InterPro" id="IPR036457">
    <property type="entry name" value="PPM-type-like_dom_sf"/>
</dbReference>
<dbReference type="SMART" id="SM00331">
    <property type="entry name" value="PP2C_SIG"/>
    <property type="match status" value="1"/>
</dbReference>
<dbReference type="Proteomes" id="UP000192775">
    <property type="component" value="Chromosome"/>
</dbReference>
<dbReference type="Pfam" id="PF07228">
    <property type="entry name" value="SpoIIE"/>
    <property type="match status" value="1"/>
</dbReference>
<dbReference type="InterPro" id="IPR003018">
    <property type="entry name" value="GAF"/>
</dbReference>
<feature type="domain" description="GAF" evidence="1">
    <location>
        <begin position="24"/>
        <end position="166"/>
    </location>
</feature>
<dbReference type="Gene3D" id="3.30.450.40">
    <property type="match status" value="1"/>
</dbReference>
<feature type="domain" description="PPM-type phosphatase" evidence="2">
    <location>
        <begin position="177"/>
        <end position="388"/>
    </location>
</feature>
<dbReference type="SUPFAM" id="SSF55781">
    <property type="entry name" value="GAF domain-like"/>
    <property type="match status" value="1"/>
</dbReference>
<evidence type="ECO:0000313" key="3">
    <source>
        <dbReference type="EMBL" id="ARJ05899.1"/>
    </source>
</evidence>
<accession>A0A1X9LRW5</accession>
<evidence type="ECO:0000259" key="2">
    <source>
        <dbReference type="SMART" id="SM00331"/>
    </source>
</evidence>
<dbReference type="PANTHER" id="PTHR43102">
    <property type="entry name" value="SLR1143 PROTEIN"/>
    <property type="match status" value="1"/>
</dbReference>
<dbReference type="Gene3D" id="3.60.40.10">
    <property type="entry name" value="PPM-type phosphatase domain"/>
    <property type="match status" value="1"/>
</dbReference>
<dbReference type="STRING" id="1619308.B5808_12190"/>
<sequence length="389" mass="41912">MGGMTTDADRRDAAVERLGLMDTDPEERYDRITRLAKDVFDVDHAVVNIVDSTTIFTKSQPAGGTFRHTPQEDSFCAVTVQQDDLLEVDDATRDDRFSDRAIVTEHGIRFYAGLPLKTEDGDTVATLCLLDPEPRTLSDEDREAFTRMGAWAEAEIRLDDQRTTPGASAPVLDAVDGDDVSVSTLAIPYGAVSGDRGAWRQTGSSVRVALTDVMGKGEAQGALAQRIVGALLEGSGDHEDEGALEAVLRVEEELEAQHALDVTFATLFHAAIDTTTGRVEYVDAGHGLTLHVAADGSLTRLASHNLPLGLRPPGVPWEPGELTVSSGDLLITVSDGVLDAYDSTLESLRMLADDLRAARETRAFLDHLTVKVSEHVVDDDVTAVVVEVH</sequence>
<dbReference type="InterPro" id="IPR029016">
    <property type="entry name" value="GAF-like_dom_sf"/>
</dbReference>
<evidence type="ECO:0000313" key="4">
    <source>
        <dbReference type="Proteomes" id="UP000192775"/>
    </source>
</evidence>
<dbReference type="SUPFAM" id="SSF81606">
    <property type="entry name" value="PP2C-like"/>
    <property type="match status" value="1"/>
</dbReference>
<dbReference type="InterPro" id="IPR001932">
    <property type="entry name" value="PPM-type_phosphatase-like_dom"/>
</dbReference>